<gene>
    <name evidence="4" type="ORF">SAPINGB_P001347</name>
</gene>
<dbReference type="AlphaFoldDB" id="A0A5E8B5S8"/>
<protein>
    <recommendedName>
        <fullName evidence="6">60S ribosomal protein L22</fullName>
    </recommendedName>
</protein>
<dbReference type="Proteomes" id="UP000398389">
    <property type="component" value="Unassembled WGS sequence"/>
</dbReference>
<dbReference type="GO" id="GO:0005840">
    <property type="term" value="C:ribosome"/>
    <property type="evidence" value="ECO:0007669"/>
    <property type="project" value="UniProtKB-KW"/>
</dbReference>
<dbReference type="GO" id="GO:0003723">
    <property type="term" value="F:RNA binding"/>
    <property type="evidence" value="ECO:0007669"/>
    <property type="project" value="TreeGrafter"/>
</dbReference>
<dbReference type="RefSeq" id="XP_031851961.1">
    <property type="nucleotide sequence ID" value="XM_031996070.1"/>
</dbReference>
<evidence type="ECO:0000313" key="5">
    <source>
        <dbReference type="Proteomes" id="UP000398389"/>
    </source>
</evidence>
<accession>A0A5E8B5S8</accession>
<dbReference type="Pfam" id="PF01776">
    <property type="entry name" value="Ribosomal_L22e"/>
    <property type="match status" value="1"/>
</dbReference>
<sequence>MAPVQKKQVILKSPKKYVINVAVNADNEVVDVAALEKFLVEHIKVDGRTSNLGDLVTVTREGNKIIIISLTKFSGKYAKYLTKKFLKKNNLRDWIRLVASSQGEYELKFFNLSVSDDEAEEEDDDEEEEE</sequence>
<dbReference type="InterPro" id="IPR038526">
    <property type="entry name" value="Ribosomal_eL22_sf"/>
</dbReference>
<evidence type="ECO:0000256" key="2">
    <source>
        <dbReference type="ARBA" id="ARBA00022980"/>
    </source>
</evidence>
<dbReference type="GO" id="GO:1990904">
    <property type="term" value="C:ribonucleoprotein complex"/>
    <property type="evidence" value="ECO:0007669"/>
    <property type="project" value="UniProtKB-KW"/>
</dbReference>
<dbReference type="OrthoDB" id="10259820at2759"/>
<dbReference type="InterPro" id="IPR002671">
    <property type="entry name" value="Ribosomal_eL22"/>
</dbReference>
<keyword evidence="5" id="KW-1185">Reference proteome</keyword>
<name>A0A5E8B5S8_9ASCO</name>
<dbReference type="GO" id="GO:0002181">
    <property type="term" value="P:cytoplasmic translation"/>
    <property type="evidence" value="ECO:0007669"/>
    <property type="project" value="TreeGrafter"/>
</dbReference>
<comment type="similarity">
    <text evidence="1">Belongs to the eukaryotic ribosomal protein eL22 family.</text>
</comment>
<evidence type="ECO:0000256" key="3">
    <source>
        <dbReference type="ARBA" id="ARBA00023274"/>
    </source>
</evidence>
<evidence type="ECO:0008006" key="6">
    <source>
        <dbReference type="Google" id="ProtNLM"/>
    </source>
</evidence>
<evidence type="ECO:0000313" key="4">
    <source>
        <dbReference type="EMBL" id="VVT46707.1"/>
    </source>
</evidence>
<proteinExistence type="inferred from homology"/>
<dbReference type="GeneID" id="43580170"/>
<organism evidence="4 5">
    <name type="scientific">Magnusiomyces paraingens</name>
    <dbReference type="NCBI Taxonomy" id="2606893"/>
    <lineage>
        <taxon>Eukaryota</taxon>
        <taxon>Fungi</taxon>
        <taxon>Dikarya</taxon>
        <taxon>Ascomycota</taxon>
        <taxon>Saccharomycotina</taxon>
        <taxon>Dipodascomycetes</taxon>
        <taxon>Dipodascales</taxon>
        <taxon>Dipodascaceae</taxon>
        <taxon>Magnusiomyces</taxon>
    </lineage>
</organism>
<reference evidence="4 5" key="1">
    <citation type="submission" date="2019-09" db="EMBL/GenBank/DDBJ databases">
        <authorList>
            <person name="Brejova B."/>
        </authorList>
    </citation>
    <scope>NUCLEOTIDE SEQUENCE [LARGE SCALE GENOMIC DNA]</scope>
</reference>
<keyword evidence="3" id="KW-0687">Ribonucleoprotein</keyword>
<evidence type="ECO:0000256" key="1">
    <source>
        <dbReference type="ARBA" id="ARBA00007817"/>
    </source>
</evidence>
<dbReference type="EMBL" id="CABVLU010000001">
    <property type="protein sequence ID" value="VVT46707.1"/>
    <property type="molecule type" value="Genomic_DNA"/>
</dbReference>
<dbReference type="Gene3D" id="3.30.1360.210">
    <property type="match status" value="1"/>
</dbReference>
<dbReference type="PANTHER" id="PTHR10064">
    <property type="entry name" value="60S RIBOSOMAL PROTEIN L22"/>
    <property type="match status" value="1"/>
</dbReference>
<dbReference type="GO" id="GO:0003735">
    <property type="term" value="F:structural constituent of ribosome"/>
    <property type="evidence" value="ECO:0007669"/>
    <property type="project" value="InterPro"/>
</dbReference>
<keyword evidence="2" id="KW-0689">Ribosomal protein</keyword>
<dbReference type="PANTHER" id="PTHR10064:SF31">
    <property type="entry name" value="LARGE RIBOSOMAL SUBUNIT PROTEIN EL22A-RELATED"/>
    <property type="match status" value="1"/>
</dbReference>